<comment type="subcellular location">
    <subcellularLocation>
        <location evidence="1 17">Cell membrane</location>
        <topology evidence="1 17">Multi-pass membrane protein</topology>
    </subcellularLocation>
</comment>
<feature type="transmembrane region" description="Helical" evidence="17">
    <location>
        <begin position="119"/>
        <end position="137"/>
    </location>
</feature>
<evidence type="ECO:0000256" key="3">
    <source>
        <dbReference type="ARBA" id="ARBA00012374"/>
    </source>
</evidence>
<name>A7NRV9_ROSCS</name>
<sequence length="306" mass="32241">MGSSDLVARNEARSRNVHILTIGAIALLGIALIIAVPAAGDWWKVVILGVVEGLTEFLPISSTGHLLIVSSLLDFEGSLGGTFEIFIQLGAVLAVVGYYAVDLLHQARQAPRDPQTRRFWLAIVLAFIPAAVTGLALHDWIKAVLFSPTVIGIALITGGVVLIIVERLPRGAATIHDATHLSLRQALGIGIAQALALTPGVSRSAASIIGGMLVGLDRRAATTFSFYLAIPTLGAATVVDLLTSLDQVTPSDVGRLFLGLVVSLIVAWLSIGWLLRYVANHSFVAFGIYRIVAGLIVLALVALGRL</sequence>
<dbReference type="AlphaFoldDB" id="A7NRV9"/>
<evidence type="ECO:0000256" key="11">
    <source>
        <dbReference type="ARBA" id="ARBA00023136"/>
    </source>
</evidence>
<dbReference type="KEGG" id="rca:Rcas_4278"/>
<comment type="catalytic activity">
    <reaction evidence="16 17">
        <text>di-trans,octa-cis-undecaprenyl diphosphate + H2O = di-trans,octa-cis-undecaprenyl phosphate + phosphate + H(+)</text>
        <dbReference type="Rhea" id="RHEA:28094"/>
        <dbReference type="ChEBI" id="CHEBI:15377"/>
        <dbReference type="ChEBI" id="CHEBI:15378"/>
        <dbReference type="ChEBI" id="CHEBI:43474"/>
        <dbReference type="ChEBI" id="CHEBI:58405"/>
        <dbReference type="ChEBI" id="CHEBI:60392"/>
        <dbReference type="EC" id="3.6.1.27"/>
    </reaction>
</comment>
<dbReference type="NCBIfam" id="NF001389">
    <property type="entry name" value="PRK00281.1-2"/>
    <property type="match status" value="1"/>
</dbReference>
<organism evidence="18 19">
    <name type="scientific">Roseiflexus castenholzii (strain DSM 13941 / HLO8)</name>
    <dbReference type="NCBI Taxonomy" id="383372"/>
    <lineage>
        <taxon>Bacteria</taxon>
        <taxon>Bacillati</taxon>
        <taxon>Chloroflexota</taxon>
        <taxon>Chloroflexia</taxon>
        <taxon>Chloroflexales</taxon>
        <taxon>Roseiflexineae</taxon>
        <taxon>Roseiflexaceae</taxon>
        <taxon>Roseiflexus</taxon>
    </lineage>
</organism>
<keyword evidence="5 17" id="KW-1003">Cell membrane</keyword>
<keyword evidence="18" id="KW-0808">Transferase</keyword>
<evidence type="ECO:0000313" key="18">
    <source>
        <dbReference type="EMBL" id="ABU60305.1"/>
    </source>
</evidence>
<evidence type="ECO:0000256" key="13">
    <source>
        <dbReference type="ARBA" id="ARBA00023316"/>
    </source>
</evidence>
<keyword evidence="10 17" id="KW-1133">Transmembrane helix</keyword>
<gene>
    <name evidence="17" type="primary">uppP</name>
    <name evidence="18" type="ordered locus">Rcas_4278</name>
</gene>
<dbReference type="GO" id="GO:0008360">
    <property type="term" value="P:regulation of cell shape"/>
    <property type="evidence" value="ECO:0007669"/>
    <property type="project" value="UniProtKB-KW"/>
</dbReference>
<dbReference type="Pfam" id="PF02673">
    <property type="entry name" value="BacA"/>
    <property type="match status" value="1"/>
</dbReference>
<protein>
    <recommendedName>
        <fullName evidence="4 17">Undecaprenyl-diphosphatase</fullName>
        <ecNumber evidence="3 17">3.6.1.27</ecNumber>
    </recommendedName>
    <alternativeName>
        <fullName evidence="15 17">Bacitracin resistance protein</fullName>
    </alternativeName>
    <alternativeName>
        <fullName evidence="14 17">Undecaprenyl pyrophosphate phosphatase</fullName>
    </alternativeName>
</protein>
<keyword evidence="19" id="KW-1185">Reference proteome</keyword>
<feature type="transmembrane region" description="Helical" evidence="17">
    <location>
        <begin position="256"/>
        <end position="275"/>
    </location>
</feature>
<dbReference type="Proteomes" id="UP000000263">
    <property type="component" value="Chromosome"/>
</dbReference>
<dbReference type="GO" id="GO:0009252">
    <property type="term" value="P:peptidoglycan biosynthetic process"/>
    <property type="evidence" value="ECO:0007669"/>
    <property type="project" value="UniProtKB-KW"/>
</dbReference>
<dbReference type="eggNOG" id="COG1968">
    <property type="taxonomic scope" value="Bacteria"/>
</dbReference>
<evidence type="ECO:0000256" key="2">
    <source>
        <dbReference type="ARBA" id="ARBA00010621"/>
    </source>
</evidence>
<feature type="transmembrane region" description="Helical" evidence="17">
    <location>
        <begin position="85"/>
        <end position="107"/>
    </location>
</feature>
<keyword evidence="9 17" id="KW-0573">Peptidoglycan synthesis</keyword>
<keyword evidence="7 17" id="KW-0378">Hydrolase</keyword>
<evidence type="ECO:0000256" key="7">
    <source>
        <dbReference type="ARBA" id="ARBA00022801"/>
    </source>
</evidence>
<dbReference type="NCBIfam" id="TIGR00753">
    <property type="entry name" value="undec_PP_bacA"/>
    <property type="match status" value="1"/>
</dbReference>
<comment type="similarity">
    <text evidence="2 17">Belongs to the UppP family.</text>
</comment>
<dbReference type="OrthoDB" id="9808289at2"/>
<evidence type="ECO:0000256" key="15">
    <source>
        <dbReference type="ARBA" id="ARBA00032932"/>
    </source>
</evidence>
<feature type="transmembrane region" description="Helical" evidence="17">
    <location>
        <begin position="19"/>
        <end position="39"/>
    </location>
</feature>
<feature type="transmembrane region" description="Helical" evidence="17">
    <location>
        <begin position="281"/>
        <end position="303"/>
    </location>
</feature>
<keyword evidence="18" id="KW-0418">Kinase</keyword>
<proteinExistence type="inferred from homology"/>
<keyword evidence="12 17" id="KW-0046">Antibiotic resistance</keyword>
<evidence type="ECO:0000256" key="9">
    <source>
        <dbReference type="ARBA" id="ARBA00022984"/>
    </source>
</evidence>
<dbReference type="PANTHER" id="PTHR30622">
    <property type="entry name" value="UNDECAPRENYL-DIPHOSPHATASE"/>
    <property type="match status" value="1"/>
</dbReference>
<dbReference type="HAMAP" id="MF_01006">
    <property type="entry name" value="Undec_diphosphatase"/>
    <property type="match status" value="1"/>
</dbReference>
<dbReference type="STRING" id="383372.Rcas_4278"/>
<comment type="function">
    <text evidence="17">Catalyzes the dephosphorylation of undecaprenyl diphosphate (UPP). Confers resistance to bacitracin.</text>
</comment>
<keyword evidence="6 17" id="KW-0812">Transmembrane</keyword>
<dbReference type="NCBIfam" id="NF001390">
    <property type="entry name" value="PRK00281.1-4"/>
    <property type="match status" value="1"/>
</dbReference>
<evidence type="ECO:0000256" key="8">
    <source>
        <dbReference type="ARBA" id="ARBA00022960"/>
    </source>
</evidence>
<evidence type="ECO:0000256" key="5">
    <source>
        <dbReference type="ARBA" id="ARBA00022475"/>
    </source>
</evidence>
<evidence type="ECO:0000256" key="4">
    <source>
        <dbReference type="ARBA" id="ARBA00021581"/>
    </source>
</evidence>
<reference evidence="18 19" key="1">
    <citation type="submission" date="2007-08" db="EMBL/GenBank/DDBJ databases">
        <title>Complete sequence of Roseiflexus castenholzii DSM 13941.</title>
        <authorList>
            <consortium name="US DOE Joint Genome Institute"/>
            <person name="Copeland A."/>
            <person name="Lucas S."/>
            <person name="Lapidus A."/>
            <person name="Barry K."/>
            <person name="Glavina del Rio T."/>
            <person name="Dalin E."/>
            <person name="Tice H."/>
            <person name="Pitluck S."/>
            <person name="Thompson L.S."/>
            <person name="Brettin T."/>
            <person name="Bruce D."/>
            <person name="Detter J.C."/>
            <person name="Han C."/>
            <person name="Tapia R."/>
            <person name="Schmutz J."/>
            <person name="Larimer F."/>
            <person name="Land M."/>
            <person name="Hauser L."/>
            <person name="Kyrpides N."/>
            <person name="Mikhailova N."/>
            <person name="Bryant D.A."/>
            <person name="Hanada S."/>
            <person name="Tsukatani Y."/>
            <person name="Richardson P."/>
        </authorList>
    </citation>
    <scope>NUCLEOTIDE SEQUENCE [LARGE SCALE GENOMIC DNA]</scope>
    <source>
        <strain evidence="19">DSM 13941 / HLO8</strain>
    </source>
</reference>
<comment type="miscellaneous">
    <text evidence="17">Bacitracin is thought to be involved in the inhibition of peptidoglycan synthesis by sequestering undecaprenyl diphosphate, thereby reducing the pool of lipid carrier available.</text>
</comment>
<dbReference type="RefSeq" id="WP_012122726.1">
    <property type="nucleotide sequence ID" value="NC_009767.1"/>
</dbReference>
<keyword evidence="8 17" id="KW-0133">Cell shape</keyword>
<evidence type="ECO:0000256" key="12">
    <source>
        <dbReference type="ARBA" id="ARBA00023251"/>
    </source>
</evidence>
<keyword evidence="13 17" id="KW-0961">Cell wall biogenesis/degradation</keyword>
<dbReference type="EC" id="3.6.1.27" evidence="3 17"/>
<dbReference type="InterPro" id="IPR003824">
    <property type="entry name" value="UppP"/>
</dbReference>
<evidence type="ECO:0000256" key="6">
    <source>
        <dbReference type="ARBA" id="ARBA00022692"/>
    </source>
</evidence>
<evidence type="ECO:0000313" key="19">
    <source>
        <dbReference type="Proteomes" id="UP000000263"/>
    </source>
</evidence>
<dbReference type="EMBL" id="CP000804">
    <property type="protein sequence ID" value="ABU60305.1"/>
    <property type="molecule type" value="Genomic_DNA"/>
</dbReference>
<evidence type="ECO:0000256" key="1">
    <source>
        <dbReference type="ARBA" id="ARBA00004651"/>
    </source>
</evidence>
<dbReference type="PANTHER" id="PTHR30622:SF3">
    <property type="entry name" value="UNDECAPRENYL-DIPHOSPHATASE"/>
    <property type="match status" value="1"/>
</dbReference>
<feature type="transmembrane region" description="Helical" evidence="17">
    <location>
        <begin position="143"/>
        <end position="165"/>
    </location>
</feature>
<dbReference type="GO" id="GO:0005886">
    <property type="term" value="C:plasma membrane"/>
    <property type="evidence" value="ECO:0007669"/>
    <property type="project" value="UniProtKB-SubCell"/>
</dbReference>
<evidence type="ECO:0000256" key="10">
    <source>
        <dbReference type="ARBA" id="ARBA00022989"/>
    </source>
</evidence>
<evidence type="ECO:0000256" key="14">
    <source>
        <dbReference type="ARBA" id="ARBA00032707"/>
    </source>
</evidence>
<keyword evidence="11 17" id="KW-0472">Membrane</keyword>
<dbReference type="GO" id="GO:0016301">
    <property type="term" value="F:kinase activity"/>
    <property type="evidence" value="ECO:0007669"/>
    <property type="project" value="UniProtKB-KW"/>
</dbReference>
<accession>A7NRV9</accession>
<dbReference type="HOGENOM" id="CLU_060296_2_0_0"/>
<feature type="transmembrane region" description="Helical" evidence="17">
    <location>
        <begin position="224"/>
        <end position="244"/>
    </location>
</feature>
<dbReference type="GO" id="GO:0071555">
    <property type="term" value="P:cell wall organization"/>
    <property type="evidence" value="ECO:0007669"/>
    <property type="project" value="UniProtKB-KW"/>
</dbReference>
<evidence type="ECO:0000256" key="17">
    <source>
        <dbReference type="HAMAP-Rule" id="MF_01006"/>
    </source>
</evidence>
<dbReference type="GO" id="GO:0046677">
    <property type="term" value="P:response to antibiotic"/>
    <property type="evidence" value="ECO:0007669"/>
    <property type="project" value="UniProtKB-UniRule"/>
</dbReference>
<evidence type="ECO:0000256" key="16">
    <source>
        <dbReference type="ARBA" id="ARBA00047594"/>
    </source>
</evidence>
<dbReference type="GO" id="GO:0050380">
    <property type="term" value="F:undecaprenyl-diphosphatase activity"/>
    <property type="evidence" value="ECO:0007669"/>
    <property type="project" value="UniProtKB-UniRule"/>
</dbReference>